<dbReference type="Gene3D" id="3.30.1370.110">
    <property type="match status" value="1"/>
</dbReference>
<name>A0A401GWA6_9APHY</name>
<feature type="region of interest" description="Disordered" evidence="5">
    <location>
        <begin position="553"/>
        <end position="597"/>
    </location>
</feature>
<organism evidence="8 9">
    <name type="scientific">Sparassis crispa</name>
    <dbReference type="NCBI Taxonomy" id="139825"/>
    <lineage>
        <taxon>Eukaryota</taxon>
        <taxon>Fungi</taxon>
        <taxon>Dikarya</taxon>
        <taxon>Basidiomycota</taxon>
        <taxon>Agaricomycotina</taxon>
        <taxon>Agaricomycetes</taxon>
        <taxon>Polyporales</taxon>
        <taxon>Sparassidaceae</taxon>
        <taxon>Sparassis</taxon>
    </lineage>
</organism>
<evidence type="ECO:0000256" key="4">
    <source>
        <dbReference type="PROSITE-ProRule" id="PRU00723"/>
    </source>
</evidence>
<evidence type="ECO:0000313" key="9">
    <source>
        <dbReference type="Proteomes" id="UP000287166"/>
    </source>
</evidence>
<dbReference type="InParanoid" id="A0A401GWA6"/>
<dbReference type="InterPro" id="IPR013899">
    <property type="entry name" value="DUF1771"/>
</dbReference>
<evidence type="ECO:0000313" key="8">
    <source>
        <dbReference type="EMBL" id="GBE86506.1"/>
    </source>
</evidence>
<dbReference type="SMART" id="SM01162">
    <property type="entry name" value="DUF1771"/>
    <property type="match status" value="1"/>
</dbReference>
<feature type="zinc finger region" description="C3H1-type" evidence="4">
    <location>
        <begin position="508"/>
        <end position="535"/>
    </location>
</feature>
<dbReference type="PANTHER" id="PTHR46651:SF1">
    <property type="entry name" value="SMALL MUTS RELATED FAMILY PROTEIN"/>
    <property type="match status" value="1"/>
</dbReference>
<dbReference type="Pfam" id="PF18345">
    <property type="entry name" value="zf_CCCH_4"/>
    <property type="match status" value="1"/>
</dbReference>
<evidence type="ECO:0000256" key="5">
    <source>
        <dbReference type="SAM" id="MobiDB-lite"/>
    </source>
</evidence>
<feature type="region of interest" description="Disordered" evidence="5">
    <location>
        <begin position="277"/>
        <end position="377"/>
    </location>
</feature>
<evidence type="ECO:0000256" key="2">
    <source>
        <dbReference type="ARBA" id="ARBA00022771"/>
    </source>
</evidence>
<dbReference type="PROSITE" id="PS50103">
    <property type="entry name" value="ZF_C3H1"/>
    <property type="match status" value="2"/>
</dbReference>
<feature type="domain" description="C3H1-type" evidence="6">
    <location>
        <begin position="484"/>
        <end position="507"/>
    </location>
</feature>
<gene>
    <name evidence="8" type="ORF">SCP_0903850</name>
</gene>
<dbReference type="Pfam" id="PF08590">
    <property type="entry name" value="DUF1771"/>
    <property type="match status" value="1"/>
</dbReference>
<feature type="region of interest" description="Disordered" evidence="5">
    <location>
        <begin position="124"/>
        <end position="160"/>
    </location>
</feature>
<dbReference type="Pfam" id="PF14608">
    <property type="entry name" value="zf-CCCH_2"/>
    <property type="match status" value="1"/>
</dbReference>
<evidence type="ECO:0000259" key="7">
    <source>
        <dbReference type="PROSITE" id="PS50828"/>
    </source>
</evidence>
<dbReference type="GO" id="GO:0008270">
    <property type="term" value="F:zinc ion binding"/>
    <property type="evidence" value="ECO:0007669"/>
    <property type="project" value="UniProtKB-KW"/>
</dbReference>
<dbReference type="RefSeq" id="XP_027617419.1">
    <property type="nucleotide sequence ID" value="XM_027761618.1"/>
</dbReference>
<dbReference type="InterPro" id="IPR000571">
    <property type="entry name" value="Znf_CCCH"/>
</dbReference>
<feature type="domain" description="Smr" evidence="7">
    <location>
        <begin position="805"/>
        <end position="886"/>
    </location>
</feature>
<evidence type="ECO:0000256" key="1">
    <source>
        <dbReference type="ARBA" id="ARBA00022723"/>
    </source>
</evidence>
<dbReference type="GeneID" id="38783423"/>
<dbReference type="InterPro" id="IPR036063">
    <property type="entry name" value="Smr_dom_sf"/>
</dbReference>
<dbReference type="Proteomes" id="UP000287166">
    <property type="component" value="Unassembled WGS sequence"/>
</dbReference>
<proteinExistence type="predicted"/>
<protein>
    <submittedName>
        <fullName evidence="8">Uncharacterized protein</fullName>
    </submittedName>
</protein>
<sequence>MLTLPAISVPLHSSSLSDSGAAYHHHESAPKFPHTRAQLLAVARQYRSSDVYDTDPEGEDARVNSAFVAKIATLLDNEHEDEVKAVLKETFGPSMDEEELEQHVLDLMHKHKDDVDNVPFHFLTPTRRPISRPSSRASTHSARLIPNRPDTPNSAPSSPLAMIFRRPHTPLTSPLGGHLQSSSYITARSESPSTSPVFVHAQFAASLPSSPMSSPRILNAKASEFRPIPRPLSAASSNPASLVALRAETPSPDLWANPSRPTSKLAIAAPLTPDSALLPRAVTPSSLRSSLRPDEHDDEEDPFDPFAASNIPRSFHPVNSTDLDAPWSNSPMSVSSMPDDAHFHSSNSGDVHSQTQSTQSPDSDTDMDPEADAMLTDGMTPFDVLSSVFGATLAPSELEEALATNGYDFERAMSWLVDRALVNPPGPQHTPGPQGRAQSLGNRVMMIPRDGQTGMVRGGRAGYGNANGSAARNAPRYVNGRPVPGGNRVCRYFLAGECLRADCRFSHDLERALCRFWLRGTCAKGENCEFLHHLPKDIDVSGVTQAMSRAEINPGVSEPGRSASPDEFPTLNYASAPGNSGRNKRGAFGYGRDDGPYHDPSRTRFAAAVKRTTPIVPQMASPTQSSKDPALIVARREAMGPSGEPLHHNTAIVAPKPSPRVKLRPASLLPTLPTGESVNSLYMAYRSRALRLGAARNACLSRAADAWRRGDGAAAKRFSREGHDLNARMSAEMVDAAGKLVRERARLAEQAARARDTSWSDDYGDRAARGRLCGAGLGVCLGIASHTVGGESQKLTPEERTEVMLDLHGLHSAEATEVMEQFLLALEREHFYGLAYLIVGEEKHTGTQDPARGASRARLATGVREWLHLWGYPWSERDGVICVDALTHG</sequence>
<dbReference type="InterPro" id="IPR053242">
    <property type="entry name" value="PAM2-like_domain"/>
</dbReference>
<feature type="compositionally biased region" description="Polar residues" evidence="5">
    <location>
        <begin position="317"/>
        <end position="336"/>
    </location>
</feature>
<keyword evidence="2 4" id="KW-0863">Zinc-finger</keyword>
<feature type="compositionally biased region" description="Low complexity" evidence="5">
    <location>
        <begin position="353"/>
        <end position="362"/>
    </location>
</feature>
<accession>A0A401GWA6</accession>
<feature type="domain" description="C3H1-type" evidence="6">
    <location>
        <begin position="508"/>
        <end position="535"/>
    </location>
</feature>
<evidence type="ECO:0000256" key="3">
    <source>
        <dbReference type="ARBA" id="ARBA00022833"/>
    </source>
</evidence>
<keyword evidence="1 4" id="KW-0479">Metal-binding</keyword>
<dbReference type="EMBL" id="BFAD01000009">
    <property type="protein sequence ID" value="GBE86506.1"/>
    <property type="molecule type" value="Genomic_DNA"/>
</dbReference>
<dbReference type="Gene3D" id="4.10.1000.10">
    <property type="entry name" value="Zinc finger, CCCH-type"/>
    <property type="match status" value="1"/>
</dbReference>
<keyword evidence="3 4" id="KW-0862">Zinc</keyword>
<reference evidence="8 9" key="1">
    <citation type="journal article" date="2018" name="Sci. Rep.">
        <title>Genome sequence of the cauliflower mushroom Sparassis crispa (Hanabiratake) and its association with beneficial usage.</title>
        <authorList>
            <person name="Kiyama R."/>
            <person name="Furutani Y."/>
            <person name="Kawaguchi K."/>
            <person name="Nakanishi T."/>
        </authorList>
    </citation>
    <scope>NUCLEOTIDE SEQUENCE [LARGE SCALE GENOMIC DNA]</scope>
</reference>
<dbReference type="AlphaFoldDB" id="A0A401GWA6"/>
<comment type="caution">
    <text evidence="8">The sequence shown here is derived from an EMBL/GenBank/DDBJ whole genome shotgun (WGS) entry which is preliminary data.</text>
</comment>
<dbReference type="OrthoDB" id="3247158at2759"/>
<evidence type="ECO:0000259" key="6">
    <source>
        <dbReference type="PROSITE" id="PS50103"/>
    </source>
</evidence>
<keyword evidence="9" id="KW-1185">Reference proteome</keyword>
<dbReference type="InterPro" id="IPR036855">
    <property type="entry name" value="Znf_CCCH_sf"/>
</dbReference>
<dbReference type="PROSITE" id="PS50828">
    <property type="entry name" value="SMR"/>
    <property type="match status" value="1"/>
</dbReference>
<dbReference type="InterPro" id="IPR002625">
    <property type="entry name" value="Smr_dom"/>
</dbReference>
<dbReference type="STRING" id="139825.A0A401GWA6"/>
<dbReference type="SMART" id="SM00356">
    <property type="entry name" value="ZnF_C3H1"/>
    <property type="match status" value="2"/>
</dbReference>
<dbReference type="SUPFAM" id="SSF90229">
    <property type="entry name" value="CCCH zinc finger"/>
    <property type="match status" value="1"/>
</dbReference>
<feature type="compositionally biased region" description="Low complexity" evidence="5">
    <location>
        <begin position="124"/>
        <end position="139"/>
    </location>
</feature>
<feature type="zinc finger region" description="C3H1-type" evidence="4">
    <location>
        <begin position="484"/>
        <end position="507"/>
    </location>
</feature>
<dbReference type="SUPFAM" id="SSF160443">
    <property type="entry name" value="SMR domain-like"/>
    <property type="match status" value="1"/>
</dbReference>
<dbReference type="PANTHER" id="PTHR46651">
    <property type="entry name" value="POLYADENYLATE-BINDING PROTEIN-INTERACTING PROTEIN 7"/>
    <property type="match status" value="1"/>
</dbReference>